<evidence type="ECO:0000313" key="6">
    <source>
        <dbReference type="Proteomes" id="UP001597229"/>
    </source>
</evidence>
<evidence type="ECO:0000256" key="1">
    <source>
        <dbReference type="ARBA" id="ARBA00006739"/>
    </source>
</evidence>
<evidence type="ECO:0000313" key="5">
    <source>
        <dbReference type="EMBL" id="MFD1246247.1"/>
    </source>
</evidence>
<dbReference type="GO" id="GO:0016757">
    <property type="term" value="F:glycosyltransferase activity"/>
    <property type="evidence" value="ECO:0007669"/>
    <property type="project" value="UniProtKB-KW"/>
</dbReference>
<evidence type="ECO:0000256" key="3">
    <source>
        <dbReference type="ARBA" id="ARBA00022679"/>
    </source>
</evidence>
<dbReference type="EC" id="2.4.-.-" evidence="5"/>
<dbReference type="Gene3D" id="3.90.550.10">
    <property type="entry name" value="Spore Coat Polysaccharide Biosynthesis Protein SpsA, Chain A"/>
    <property type="match status" value="1"/>
</dbReference>
<proteinExistence type="inferred from homology"/>
<dbReference type="EMBL" id="JBHTLX010000002">
    <property type="protein sequence ID" value="MFD1246247.1"/>
    <property type="molecule type" value="Genomic_DNA"/>
</dbReference>
<comment type="similarity">
    <text evidence="1">Belongs to the glycosyltransferase 2 family.</text>
</comment>
<dbReference type="PANTHER" id="PTHR43398">
    <property type="entry name" value="DOLICHOL-PHOSPHATE MANNOSYLTRANSFERASE SUBUNIT 1"/>
    <property type="match status" value="1"/>
</dbReference>
<dbReference type="Pfam" id="PF00535">
    <property type="entry name" value="Glycos_transf_2"/>
    <property type="match status" value="1"/>
</dbReference>
<evidence type="ECO:0000256" key="2">
    <source>
        <dbReference type="ARBA" id="ARBA00022676"/>
    </source>
</evidence>
<keyword evidence="6" id="KW-1185">Reference proteome</keyword>
<dbReference type="RefSeq" id="WP_367921273.1">
    <property type="nucleotide sequence ID" value="NZ_BAABAC010000041.1"/>
</dbReference>
<accession>A0ABW3VUK1</accession>
<reference evidence="6" key="1">
    <citation type="journal article" date="2019" name="Int. J. Syst. Evol. Microbiol.">
        <title>The Global Catalogue of Microorganisms (GCM) 10K type strain sequencing project: providing services to taxonomists for standard genome sequencing and annotation.</title>
        <authorList>
            <consortium name="The Broad Institute Genomics Platform"/>
            <consortium name="The Broad Institute Genome Sequencing Center for Infectious Disease"/>
            <person name="Wu L."/>
            <person name="Ma J."/>
        </authorList>
    </citation>
    <scope>NUCLEOTIDE SEQUENCE [LARGE SCALE GENOMIC DNA]</scope>
    <source>
        <strain evidence="6">CCUG 52478</strain>
    </source>
</reference>
<organism evidence="5 6">
    <name type="scientific">Nocardioides ginsengisoli</name>
    <dbReference type="NCBI Taxonomy" id="363868"/>
    <lineage>
        <taxon>Bacteria</taxon>
        <taxon>Bacillati</taxon>
        <taxon>Actinomycetota</taxon>
        <taxon>Actinomycetes</taxon>
        <taxon>Propionibacteriales</taxon>
        <taxon>Nocardioidaceae</taxon>
        <taxon>Nocardioides</taxon>
    </lineage>
</organism>
<feature type="domain" description="Glycosyltransferase 2-like" evidence="4">
    <location>
        <begin position="9"/>
        <end position="170"/>
    </location>
</feature>
<gene>
    <name evidence="5" type="ORF">ACFQ3F_00460</name>
</gene>
<protein>
    <submittedName>
        <fullName evidence="5">Glycosyltransferase</fullName>
        <ecNumber evidence="5">2.4.-.-</ecNumber>
    </submittedName>
</protein>
<name>A0ABW3VUK1_9ACTN</name>
<evidence type="ECO:0000259" key="4">
    <source>
        <dbReference type="Pfam" id="PF00535"/>
    </source>
</evidence>
<keyword evidence="2 5" id="KW-0328">Glycosyltransferase</keyword>
<dbReference type="InterPro" id="IPR001173">
    <property type="entry name" value="Glyco_trans_2-like"/>
</dbReference>
<sequence length="259" mass="28593">MNTTARGLLVVPTYDESATVPVLLDRIAAIRAATATRRGVLLDVLVVDDGSPDGTADVVREHPGHPTWIRLLEREGKGGLGSAYRAGFAWAVRHRYDIVVQLDADGSHPVETIPPMLALLRDNDLVVGSRYVSGGATENWPARRRALSWAANLYARQTLRLRTRDTTSGFRAWRVDGLLECGVLDTESNGYGFQVENTWHAERLGLRVAEHPITFTERTAGASKMSADVAREAVVLIARWRMAEIRERNARSARSLRSA</sequence>
<comment type="caution">
    <text evidence="5">The sequence shown here is derived from an EMBL/GenBank/DDBJ whole genome shotgun (WGS) entry which is preliminary data.</text>
</comment>
<dbReference type="Proteomes" id="UP001597229">
    <property type="component" value="Unassembled WGS sequence"/>
</dbReference>
<keyword evidence="3 5" id="KW-0808">Transferase</keyword>
<dbReference type="InterPro" id="IPR029044">
    <property type="entry name" value="Nucleotide-diphossugar_trans"/>
</dbReference>
<dbReference type="PANTHER" id="PTHR43398:SF1">
    <property type="entry name" value="DOLICHOL-PHOSPHATE MANNOSYLTRANSFERASE SUBUNIT 1"/>
    <property type="match status" value="1"/>
</dbReference>
<dbReference type="InterPro" id="IPR039528">
    <property type="entry name" value="DPM1-like"/>
</dbReference>
<dbReference type="SUPFAM" id="SSF53448">
    <property type="entry name" value="Nucleotide-diphospho-sugar transferases"/>
    <property type="match status" value="1"/>
</dbReference>